<dbReference type="PANTHER" id="PTHR31973">
    <property type="entry name" value="POLYPROTEIN, PUTATIVE-RELATED"/>
    <property type="match status" value="1"/>
</dbReference>
<evidence type="ECO:0000256" key="2">
    <source>
        <dbReference type="ARBA" id="ARBA00022771"/>
    </source>
</evidence>
<keyword evidence="7" id="KW-1185">Reference proteome</keyword>
<name>A0AAD9XHF7_9ROSI</name>
<dbReference type="InterPro" id="IPR018289">
    <property type="entry name" value="MULE_transposase_dom"/>
</dbReference>
<gene>
    <name evidence="6" type="ORF">Ddye_005925</name>
</gene>
<reference evidence="6" key="1">
    <citation type="journal article" date="2023" name="Plant J.">
        <title>Genome sequences and population genomics provide insights into the demographic history, inbreeding, and mutation load of two 'living fossil' tree species of Dipteronia.</title>
        <authorList>
            <person name="Feng Y."/>
            <person name="Comes H.P."/>
            <person name="Chen J."/>
            <person name="Zhu S."/>
            <person name="Lu R."/>
            <person name="Zhang X."/>
            <person name="Li P."/>
            <person name="Qiu J."/>
            <person name="Olsen K.M."/>
            <person name="Qiu Y."/>
        </authorList>
    </citation>
    <scope>NUCLEOTIDE SEQUENCE</scope>
    <source>
        <strain evidence="6">KIB01</strain>
    </source>
</reference>
<proteinExistence type="predicted"/>
<organism evidence="6 7">
    <name type="scientific">Dipteronia dyeriana</name>
    <dbReference type="NCBI Taxonomy" id="168575"/>
    <lineage>
        <taxon>Eukaryota</taxon>
        <taxon>Viridiplantae</taxon>
        <taxon>Streptophyta</taxon>
        <taxon>Embryophyta</taxon>
        <taxon>Tracheophyta</taxon>
        <taxon>Spermatophyta</taxon>
        <taxon>Magnoliopsida</taxon>
        <taxon>eudicotyledons</taxon>
        <taxon>Gunneridae</taxon>
        <taxon>Pentapetalae</taxon>
        <taxon>rosids</taxon>
        <taxon>malvids</taxon>
        <taxon>Sapindales</taxon>
        <taxon>Sapindaceae</taxon>
        <taxon>Hippocastanoideae</taxon>
        <taxon>Acereae</taxon>
        <taxon>Dipteronia</taxon>
    </lineage>
</organism>
<dbReference type="InterPro" id="IPR007527">
    <property type="entry name" value="Znf_SWIM"/>
</dbReference>
<dbReference type="Pfam" id="PF10551">
    <property type="entry name" value="MULE"/>
    <property type="match status" value="1"/>
</dbReference>
<feature type="domain" description="SWIM-type" evidence="5">
    <location>
        <begin position="290"/>
        <end position="322"/>
    </location>
</feature>
<evidence type="ECO:0000256" key="3">
    <source>
        <dbReference type="ARBA" id="ARBA00022833"/>
    </source>
</evidence>
<dbReference type="PROSITE" id="PS50966">
    <property type="entry name" value="ZF_SWIM"/>
    <property type="match status" value="1"/>
</dbReference>
<dbReference type="Proteomes" id="UP001280121">
    <property type="component" value="Unassembled WGS sequence"/>
</dbReference>
<keyword evidence="1" id="KW-0479">Metal-binding</keyword>
<evidence type="ECO:0000256" key="1">
    <source>
        <dbReference type="ARBA" id="ARBA00022723"/>
    </source>
</evidence>
<evidence type="ECO:0000313" key="6">
    <source>
        <dbReference type="EMBL" id="KAK2659392.1"/>
    </source>
</evidence>
<sequence length="358" mass="41476">MIDGAGKKQYSKLWEYAADVMRMNPDTIILLKCDDNGRFQRMYICLGALKQGWKQGSIGVDANNQMYPVAYVVVEAETKDTWGWFLDQLAPDLELNNSFGIVWISDKQKGLIDAIMERFPNSEHRFCIKHLYNNFKAHHRGLLLKQILWGATKATTEQEKVLLNQWMEKMKTESLPAYNLLAGKDAKHWSRAFFKDTALCDIVCSNMCDAFNATILSAREKPIITMLEMIRNYLMTRLVRKRAEEEKWSHEIGPKVFRFVEKVKQESVYCYSEYSGNSTYQVRARGDEQFVVNINDKTCGCNKWQLIGIPCVHGMAALLSTNHNPMDFIHLRYKKESFLRAYTPVIYGINGPKMWTKM</sequence>
<evidence type="ECO:0000259" key="5">
    <source>
        <dbReference type="PROSITE" id="PS50966"/>
    </source>
</evidence>
<dbReference type="SMART" id="SM00575">
    <property type="entry name" value="ZnF_PMZ"/>
    <property type="match status" value="1"/>
</dbReference>
<dbReference type="GO" id="GO:0008270">
    <property type="term" value="F:zinc ion binding"/>
    <property type="evidence" value="ECO:0007669"/>
    <property type="project" value="UniProtKB-KW"/>
</dbReference>
<dbReference type="PANTHER" id="PTHR31973:SF187">
    <property type="entry name" value="MUTATOR TRANSPOSASE MUDRA PROTEIN"/>
    <property type="match status" value="1"/>
</dbReference>
<accession>A0AAD9XHF7</accession>
<dbReference type="InterPro" id="IPR006564">
    <property type="entry name" value="Znf_PMZ"/>
</dbReference>
<evidence type="ECO:0000313" key="7">
    <source>
        <dbReference type="Proteomes" id="UP001280121"/>
    </source>
</evidence>
<keyword evidence="2 4" id="KW-0863">Zinc-finger</keyword>
<protein>
    <recommendedName>
        <fullName evidence="5">SWIM-type domain-containing protein</fullName>
    </recommendedName>
</protein>
<keyword evidence="3" id="KW-0862">Zinc</keyword>
<dbReference type="Pfam" id="PF04434">
    <property type="entry name" value="SWIM"/>
    <property type="match status" value="1"/>
</dbReference>
<dbReference type="EMBL" id="JANJYI010000002">
    <property type="protein sequence ID" value="KAK2659392.1"/>
    <property type="molecule type" value="Genomic_DNA"/>
</dbReference>
<evidence type="ECO:0000256" key="4">
    <source>
        <dbReference type="PROSITE-ProRule" id="PRU00325"/>
    </source>
</evidence>
<comment type="caution">
    <text evidence="6">The sequence shown here is derived from an EMBL/GenBank/DDBJ whole genome shotgun (WGS) entry which is preliminary data.</text>
</comment>
<dbReference type="AlphaFoldDB" id="A0AAD9XHF7"/>